<evidence type="ECO:0000256" key="4">
    <source>
        <dbReference type="PROSITE-ProRule" id="PRU00325"/>
    </source>
</evidence>
<keyword evidence="2 4" id="KW-0863">Zinc-finger</keyword>
<dbReference type="InterPro" id="IPR007527">
    <property type="entry name" value="Znf_SWIM"/>
</dbReference>
<evidence type="ECO:0000256" key="5">
    <source>
        <dbReference type="SAM" id="MobiDB-lite"/>
    </source>
</evidence>
<keyword evidence="3" id="KW-0862">Zinc</keyword>
<dbReference type="InterPro" id="IPR006564">
    <property type="entry name" value="Znf_PMZ"/>
</dbReference>
<gene>
    <name evidence="8" type="primary">LOC130472244</name>
</gene>
<name>A0ABM3RSY9_SPIOL</name>
<evidence type="ECO:0000256" key="2">
    <source>
        <dbReference type="ARBA" id="ARBA00022771"/>
    </source>
</evidence>
<feature type="domain" description="SWIM-type" evidence="6">
    <location>
        <begin position="136"/>
        <end position="168"/>
    </location>
</feature>
<dbReference type="SMART" id="SM00575">
    <property type="entry name" value="ZnF_PMZ"/>
    <property type="match status" value="1"/>
</dbReference>
<keyword evidence="1" id="KW-0479">Metal-binding</keyword>
<dbReference type="RefSeq" id="XP_056698742.1">
    <property type="nucleotide sequence ID" value="XM_056842764.1"/>
</dbReference>
<evidence type="ECO:0000313" key="7">
    <source>
        <dbReference type="Proteomes" id="UP000813463"/>
    </source>
</evidence>
<proteinExistence type="predicted"/>
<organism evidence="7 8">
    <name type="scientific">Spinacia oleracea</name>
    <name type="common">Spinach</name>
    <dbReference type="NCBI Taxonomy" id="3562"/>
    <lineage>
        <taxon>Eukaryota</taxon>
        <taxon>Viridiplantae</taxon>
        <taxon>Streptophyta</taxon>
        <taxon>Embryophyta</taxon>
        <taxon>Tracheophyta</taxon>
        <taxon>Spermatophyta</taxon>
        <taxon>Magnoliopsida</taxon>
        <taxon>eudicotyledons</taxon>
        <taxon>Gunneridae</taxon>
        <taxon>Pentapetalae</taxon>
        <taxon>Caryophyllales</taxon>
        <taxon>Chenopodiaceae</taxon>
        <taxon>Chenopodioideae</taxon>
        <taxon>Anserineae</taxon>
        <taxon>Spinacia</taxon>
    </lineage>
</organism>
<dbReference type="PANTHER" id="PTHR31973:SF197">
    <property type="entry name" value="SWIM-TYPE DOMAIN-CONTAINING PROTEIN"/>
    <property type="match status" value="1"/>
</dbReference>
<sequence length="236" mass="27435">MNCKNGGWSGELFHKLFWIAANTYNPFVYNKEIEKITEFDPNATKYLDKCTEKWSRHQFDPKVCCDHNTTDFVESFNTLTKSYRDLPVLTLFEEPHHLTEYARQELIELRSAESRFCYYTPCGGGEYEVRDDHVHFPMRIDTKKCGCGVWQVSGIPCKHGLRVIYNQRLSHEDFVAEFFKGAAYKQTYAMPDPTQWPEYSLPTIKPPGIKRSAGRPPKQRRGGGVPWKLRRGRGIV</sequence>
<evidence type="ECO:0000259" key="6">
    <source>
        <dbReference type="PROSITE" id="PS50966"/>
    </source>
</evidence>
<evidence type="ECO:0000256" key="3">
    <source>
        <dbReference type="ARBA" id="ARBA00022833"/>
    </source>
</evidence>
<keyword evidence="7" id="KW-1185">Reference proteome</keyword>
<evidence type="ECO:0000313" key="8">
    <source>
        <dbReference type="RefSeq" id="XP_056698742.1"/>
    </source>
</evidence>
<reference evidence="7" key="1">
    <citation type="journal article" date="2021" name="Nat. Commun.">
        <title>Genomic analyses provide insights into spinach domestication and the genetic basis of agronomic traits.</title>
        <authorList>
            <person name="Cai X."/>
            <person name="Sun X."/>
            <person name="Xu C."/>
            <person name="Sun H."/>
            <person name="Wang X."/>
            <person name="Ge C."/>
            <person name="Zhang Z."/>
            <person name="Wang Q."/>
            <person name="Fei Z."/>
            <person name="Jiao C."/>
            <person name="Wang Q."/>
        </authorList>
    </citation>
    <scope>NUCLEOTIDE SEQUENCE [LARGE SCALE GENOMIC DNA]</scope>
    <source>
        <strain evidence="7">cv. Varoflay</strain>
    </source>
</reference>
<evidence type="ECO:0000256" key="1">
    <source>
        <dbReference type="ARBA" id="ARBA00022723"/>
    </source>
</evidence>
<dbReference type="PROSITE" id="PS50966">
    <property type="entry name" value="ZF_SWIM"/>
    <property type="match status" value="1"/>
</dbReference>
<dbReference type="Proteomes" id="UP000813463">
    <property type="component" value="Chromosome 4"/>
</dbReference>
<dbReference type="PANTHER" id="PTHR31973">
    <property type="entry name" value="POLYPROTEIN, PUTATIVE-RELATED"/>
    <property type="match status" value="1"/>
</dbReference>
<protein>
    <recommendedName>
        <fullName evidence="6">SWIM-type domain-containing protein</fullName>
    </recommendedName>
</protein>
<reference evidence="8" key="2">
    <citation type="submission" date="2025-08" db="UniProtKB">
        <authorList>
            <consortium name="RefSeq"/>
        </authorList>
    </citation>
    <scope>IDENTIFICATION</scope>
    <source>
        <tissue evidence="8">Leaf</tissue>
    </source>
</reference>
<dbReference type="GeneID" id="130472244"/>
<dbReference type="Pfam" id="PF04434">
    <property type="entry name" value="SWIM"/>
    <property type="match status" value="1"/>
</dbReference>
<accession>A0ABM3RSY9</accession>
<feature type="region of interest" description="Disordered" evidence="5">
    <location>
        <begin position="208"/>
        <end position="236"/>
    </location>
</feature>